<reference evidence="3" key="1">
    <citation type="journal article" date="2019" name="Int. J. Syst. Evol. Microbiol.">
        <title>The Global Catalogue of Microorganisms (GCM) 10K type strain sequencing project: providing services to taxonomists for standard genome sequencing and annotation.</title>
        <authorList>
            <consortium name="The Broad Institute Genomics Platform"/>
            <consortium name="The Broad Institute Genome Sequencing Center for Infectious Disease"/>
            <person name="Wu L."/>
            <person name="Ma J."/>
        </authorList>
    </citation>
    <scope>NUCLEOTIDE SEQUENCE [LARGE SCALE GENOMIC DNA]</scope>
    <source>
        <strain evidence="3">CGMCC 4.7248</strain>
    </source>
</reference>
<evidence type="ECO:0000313" key="3">
    <source>
        <dbReference type="Proteomes" id="UP001596154"/>
    </source>
</evidence>
<evidence type="ECO:0000313" key="2">
    <source>
        <dbReference type="EMBL" id="MFC5639316.1"/>
    </source>
</evidence>
<organism evidence="2 3">
    <name type="scientific">Streptomyces bullii</name>
    <dbReference type="NCBI Taxonomy" id="349910"/>
    <lineage>
        <taxon>Bacteria</taxon>
        <taxon>Bacillati</taxon>
        <taxon>Actinomycetota</taxon>
        <taxon>Actinomycetes</taxon>
        <taxon>Kitasatosporales</taxon>
        <taxon>Streptomycetaceae</taxon>
        <taxon>Streptomyces</taxon>
    </lineage>
</organism>
<gene>
    <name evidence="2" type="ORF">ACFPZJ_37400</name>
</gene>
<comment type="caution">
    <text evidence="2">The sequence shown here is derived from an EMBL/GenBank/DDBJ whole genome shotgun (WGS) entry which is preliminary data.</text>
</comment>
<feature type="region of interest" description="Disordered" evidence="1">
    <location>
        <begin position="1"/>
        <end position="24"/>
    </location>
</feature>
<name>A0ABW0V5B4_9ACTN</name>
<sequence>MQEAEPIGDRRTHHPRPGGNSAPKRALVLYGWPDMPFVARQAVLRRTTAAAFAAAIP</sequence>
<evidence type="ECO:0000256" key="1">
    <source>
        <dbReference type="SAM" id="MobiDB-lite"/>
    </source>
</evidence>
<protein>
    <submittedName>
        <fullName evidence="2">Uncharacterized protein</fullName>
    </submittedName>
</protein>
<dbReference type="RefSeq" id="WP_381031216.1">
    <property type="nucleotide sequence ID" value="NZ_JBHSNY010000019.1"/>
</dbReference>
<dbReference type="Proteomes" id="UP001596154">
    <property type="component" value="Unassembled WGS sequence"/>
</dbReference>
<dbReference type="EMBL" id="JBHSNY010000019">
    <property type="protein sequence ID" value="MFC5639316.1"/>
    <property type="molecule type" value="Genomic_DNA"/>
</dbReference>
<keyword evidence="3" id="KW-1185">Reference proteome</keyword>
<accession>A0ABW0V5B4</accession>
<proteinExistence type="predicted"/>